<organism evidence="2 3">
    <name type="scientific">Ditylenchus dipsaci</name>
    <dbReference type="NCBI Taxonomy" id="166011"/>
    <lineage>
        <taxon>Eukaryota</taxon>
        <taxon>Metazoa</taxon>
        <taxon>Ecdysozoa</taxon>
        <taxon>Nematoda</taxon>
        <taxon>Chromadorea</taxon>
        <taxon>Rhabditida</taxon>
        <taxon>Tylenchina</taxon>
        <taxon>Tylenchomorpha</taxon>
        <taxon>Sphaerularioidea</taxon>
        <taxon>Anguinidae</taxon>
        <taxon>Anguininae</taxon>
        <taxon>Ditylenchus</taxon>
    </lineage>
</organism>
<sequence length="444" mass="51507">MRLFWRLLLLFNFLCFCIIGTYEQEDLTDAIKLADGIDDFFMDFSSTTSASVDAMAEMYKIRATTAQFLKAGTAVTSFFAKGVIRQIPFKKDSDEYNLAVTLHEKQMVLVREYWQMLKNVDVPLDGLKFYMKILTDPDRIKTNFDRMEFARRCTTGHEYSPISALRKIYFWTSQECKKPEEWESMILAEGMNVFNKIRFDQISRTDDEEGAKIYRLRTQLIQHQLASLSLESSSGILRSIRDETENKSYLTFDNVLKVIEKFVQKLPGNETSSCFLKMVIETSGYSREPVSRMIDMIKAQTIQLHLQPAPYSPAHSIAPRNHNQSTMERGMAEIAELCSNITCLPDPDCMIAFRNESQTLTNDVLKTLDKYEYVWPNVTKEVVENMLKERREDLYPKNLARWQEVANVIRESLDRRGNTKLVVKESVPAPSLIFFKRDSFDVKN</sequence>
<name>A0A915DVZ3_9BILA</name>
<keyword evidence="2" id="KW-1185">Reference proteome</keyword>
<protein>
    <submittedName>
        <fullName evidence="3">Uncharacterized protein</fullName>
    </submittedName>
</protein>
<dbReference type="AlphaFoldDB" id="A0A915DVZ3"/>
<proteinExistence type="predicted"/>
<evidence type="ECO:0000256" key="1">
    <source>
        <dbReference type="SAM" id="SignalP"/>
    </source>
</evidence>
<evidence type="ECO:0000313" key="2">
    <source>
        <dbReference type="Proteomes" id="UP000887574"/>
    </source>
</evidence>
<dbReference type="Proteomes" id="UP000887574">
    <property type="component" value="Unplaced"/>
</dbReference>
<evidence type="ECO:0000313" key="3">
    <source>
        <dbReference type="WBParaSite" id="jg2377"/>
    </source>
</evidence>
<accession>A0A915DVZ3</accession>
<keyword evidence="1" id="KW-0732">Signal</keyword>
<feature type="signal peptide" evidence="1">
    <location>
        <begin position="1"/>
        <end position="23"/>
    </location>
</feature>
<feature type="chain" id="PRO_5037321325" evidence="1">
    <location>
        <begin position="24"/>
        <end position="444"/>
    </location>
</feature>
<reference evidence="3" key="1">
    <citation type="submission" date="2022-11" db="UniProtKB">
        <authorList>
            <consortium name="WormBaseParasite"/>
        </authorList>
    </citation>
    <scope>IDENTIFICATION</scope>
</reference>
<dbReference type="WBParaSite" id="jg2377">
    <property type="protein sequence ID" value="jg2377"/>
    <property type="gene ID" value="jg2377"/>
</dbReference>